<dbReference type="Pfam" id="PF11209">
    <property type="entry name" value="LmeA"/>
    <property type="match status" value="1"/>
</dbReference>
<dbReference type="EMBL" id="SKBU01000008">
    <property type="protein sequence ID" value="TCJ19442.1"/>
    <property type="molecule type" value="Genomic_DNA"/>
</dbReference>
<keyword evidence="3" id="KW-1185">Reference proteome</keyword>
<evidence type="ECO:0000313" key="3">
    <source>
        <dbReference type="Proteomes" id="UP000295244"/>
    </source>
</evidence>
<comment type="caution">
    <text evidence="2">The sequence shown here is derived from an EMBL/GenBank/DDBJ whole genome shotgun (WGS) entry which is preliminary data.</text>
</comment>
<feature type="transmembrane region" description="Helical" evidence="1">
    <location>
        <begin position="29"/>
        <end position="53"/>
    </location>
</feature>
<dbReference type="OrthoDB" id="3215846at2"/>
<reference evidence="2 3" key="1">
    <citation type="submission" date="2019-03" db="EMBL/GenBank/DDBJ databases">
        <title>Whole genome sequence of a novel Rubrobacter taiwanensis strain, isolated from Yellowstone National Park.</title>
        <authorList>
            <person name="Freed S."/>
            <person name="Ramaley R.F."/>
            <person name="Kyndt J.A."/>
        </authorList>
    </citation>
    <scope>NUCLEOTIDE SEQUENCE [LARGE SCALE GENOMIC DNA]</scope>
    <source>
        <strain evidence="2 3">Yellowstone</strain>
    </source>
</reference>
<organism evidence="2 3">
    <name type="scientific">Rubrobacter taiwanensis</name>
    <dbReference type="NCBI Taxonomy" id="185139"/>
    <lineage>
        <taxon>Bacteria</taxon>
        <taxon>Bacillati</taxon>
        <taxon>Actinomycetota</taxon>
        <taxon>Rubrobacteria</taxon>
        <taxon>Rubrobacterales</taxon>
        <taxon>Rubrobacteraceae</taxon>
        <taxon>Rubrobacter</taxon>
    </lineage>
</organism>
<name>A0A4V2NX10_9ACTN</name>
<gene>
    <name evidence="2" type="ORF">E0L93_04630</name>
</gene>
<evidence type="ECO:0000313" key="2">
    <source>
        <dbReference type="EMBL" id="TCJ19442.1"/>
    </source>
</evidence>
<dbReference type="InterPro" id="IPR021373">
    <property type="entry name" value="DUF2993"/>
</dbReference>
<dbReference type="Proteomes" id="UP000295244">
    <property type="component" value="Unassembled WGS sequence"/>
</dbReference>
<keyword evidence="1" id="KW-0812">Transmembrane</keyword>
<protein>
    <submittedName>
        <fullName evidence="2">DUF2993 domain-containing protein</fullName>
    </submittedName>
</protein>
<proteinExistence type="predicted"/>
<evidence type="ECO:0000256" key="1">
    <source>
        <dbReference type="SAM" id="Phobius"/>
    </source>
</evidence>
<sequence length="262" mass="28206">MWTGCWTVIWTSSYTPTSEAGQLPSALRVAIGSGLISAVFLVIGLYTFIPALVDQLVAGALRQQLGLSQTPTVRLQSDPAPAVLLGDFTGGRVVIEGGEFGGVEAERITIDLNPFELNLVQSLWSGRLMGEGEISGALRAELSEEEVAEVAREQVTQFPVGEVTLEGGRVTVGSDVEVFGLGVPITVEGEVELLESGELEFLPRRVEAFGVPVPEEITDRLLADSDFRFALEELPFEMELEEVGVEEGRLYVSGEVRDLLPG</sequence>
<dbReference type="AlphaFoldDB" id="A0A4V2NX10"/>
<keyword evidence="1" id="KW-0472">Membrane</keyword>
<keyword evidence="1" id="KW-1133">Transmembrane helix</keyword>
<accession>A0A4V2NX10</accession>